<feature type="transmembrane region" description="Helical" evidence="1">
    <location>
        <begin position="75"/>
        <end position="96"/>
    </location>
</feature>
<keyword evidence="1" id="KW-0812">Transmembrane</keyword>
<feature type="transmembrane region" description="Helical" evidence="1">
    <location>
        <begin position="167"/>
        <end position="191"/>
    </location>
</feature>
<evidence type="ECO:0000313" key="2">
    <source>
        <dbReference type="EMBL" id="MFC7443321.1"/>
    </source>
</evidence>
<organism evidence="2 3">
    <name type="scientific">Laceyella putida</name>
    <dbReference type="NCBI Taxonomy" id="110101"/>
    <lineage>
        <taxon>Bacteria</taxon>
        <taxon>Bacillati</taxon>
        <taxon>Bacillota</taxon>
        <taxon>Bacilli</taxon>
        <taxon>Bacillales</taxon>
        <taxon>Thermoactinomycetaceae</taxon>
        <taxon>Laceyella</taxon>
    </lineage>
</organism>
<feature type="transmembrane region" description="Helical" evidence="1">
    <location>
        <begin position="102"/>
        <end position="120"/>
    </location>
</feature>
<name>A0ABW2RQK2_9BACL</name>
<keyword evidence="1" id="KW-0472">Membrane</keyword>
<keyword evidence="1" id="KW-1133">Transmembrane helix</keyword>
<feature type="transmembrane region" description="Helical" evidence="1">
    <location>
        <begin position="21"/>
        <end position="39"/>
    </location>
</feature>
<dbReference type="Proteomes" id="UP001596500">
    <property type="component" value="Unassembled WGS sequence"/>
</dbReference>
<sequence>MINNRDFFDEQHRLKEEFIDSFYQLIYVTLFLAFFSFLIPTFSLAFFILYILLIVACFYWKYASNRYKLYQSVKWRIGSLLGHIDVSAIFVGMVLWRVSDESLKVGLLQLLTLIIAIGIGHGFRKTIAQELRKPLTKWGKMLGAVGVIGAGKATLLAYFLAQFTTMNVLALLMYALILIVVIIIHSMWLYVEKPNWKPKENGLND</sequence>
<reference evidence="3" key="1">
    <citation type="journal article" date="2019" name="Int. J. Syst. Evol. Microbiol.">
        <title>The Global Catalogue of Microorganisms (GCM) 10K type strain sequencing project: providing services to taxonomists for standard genome sequencing and annotation.</title>
        <authorList>
            <consortium name="The Broad Institute Genomics Platform"/>
            <consortium name="The Broad Institute Genome Sequencing Center for Infectious Disease"/>
            <person name="Wu L."/>
            <person name="Ma J."/>
        </authorList>
    </citation>
    <scope>NUCLEOTIDE SEQUENCE [LARGE SCALE GENOMIC DNA]</scope>
    <source>
        <strain evidence="3">CGMCC 1.12942</strain>
    </source>
</reference>
<feature type="transmembrane region" description="Helical" evidence="1">
    <location>
        <begin position="45"/>
        <end position="63"/>
    </location>
</feature>
<gene>
    <name evidence="2" type="ORF">ACFQNG_19885</name>
</gene>
<dbReference type="SUPFAM" id="SSF81665">
    <property type="entry name" value="Calcium ATPase, transmembrane domain M"/>
    <property type="match status" value="1"/>
</dbReference>
<dbReference type="EMBL" id="JBHTBW010000085">
    <property type="protein sequence ID" value="MFC7443321.1"/>
    <property type="molecule type" value="Genomic_DNA"/>
</dbReference>
<keyword evidence="3" id="KW-1185">Reference proteome</keyword>
<evidence type="ECO:0000256" key="1">
    <source>
        <dbReference type="SAM" id="Phobius"/>
    </source>
</evidence>
<accession>A0ABW2RQK2</accession>
<dbReference type="RefSeq" id="WP_379867649.1">
    <property type="nucleotide sequence ID" value="NZ_JBHTBW010000085.1"/>
</dbReference>
<feature type="transmembrane region" description="Helical" evidence="1">
    <location>
        <begin position="141"/>
        <end position="161"/>
    </location>
</feature>
<comment type="caution">
    <text evidence="2">The sequence shown here is derived from an EMBL/GenBank/DDBJ whole genome shotgun (WGS) entry which is preliminary data.</text>
</comment>
<proteinExistence type="predicted"/>
<dbReference type="InterPro" id="IPR023298">
    <property type="entry name" value="ATPase_P-typ_TM_dom_sf"/>
</dbReference>
<protein>
    <submittedName>
        <fullName evidence="2">Uncharacterized protein</fullName>
    </submittedName>
</protein>
<evidence type="ECO:0000313" key="3">
    <source>
        <dbReference type="Proteomes" id="UP001596500"/>
    </source>
</evidence>